<accession>A0AAD4KG26</accession>
<dbReference type="EMBL" id="JAJTJA010000013">
    <property type="protein sequence ID" value="KAH8690851.1"/>
    <property type="molecule type" value="Genomic_DNA"/>
</dbReference>
<gene>
    <name evidence="2" type="ORF">BGW36DRAFT_60666</name>
</gene>
<sequence length="106" mass="12099">MRYRCLIIIRIISISIITFPHSSRQIKSINSGSYNPDSAIPPSASSVAQHAGLGPRTRGRNVITNLWSCPAIVRQLKVQRMHAVLRLGLLFFEIHCYCFLLFIKRY</sequence>
<evidence type="ECO:0000313" key="2">
    <source>
        <dbReference type="EMBL" id="KAH8690851.1"/>
    </source>
</evidence>
<dbReference type="RefSeq" id="XP_046067047.1">
    <property type="nucleotide sequence ID" value="XM_046222467.1"/>
</dbReference>
<name>A0AAD4KG26_9EURO</name>
<keyword evidence="1" id="KW-0472">Membrane</keyword>
<dbReference type="AlphaFoldDB" id="A0AAD4KG26"/>
<protein>
    <submittedName>
        <fullName evidence="2">Uncharacterized protein</fullName>
    </submittedName>
</protein>
<evidence type="ECO:0000313" key="3">
    <source>
        <dbReference type="Proteomes" id="UP001201262"/>
    </source>
</evidence>
<keyword evidence="1" id="KW-0812">Transmembrane</keyword>
<reference evidence="2" key="1">
    <citation type="submission" date="2021-12" db="EMBL/GenBank/DDBJ databases">
        <title>Convergent genome expansion in fungi linked to evolution of root-endophyte symbiosis.</title>
        <authorList>
            <consortium name="DOE Joint Genome Institute"/>
            <person name="Ke Y.-H."/>
            <person name="Bonito G."/>
            <person name="Liao H.-L."/>
            <person name="Looney B."/>
            <person name="Rojas-Flechas A."/>
            <person name="Nash J."/>
            <person name="Hameed K."/>
            <person name="Schadt C."/>
            <person name="Martin F."/>
            <person name="Crous P.W."/>
            <person name="Miettinen O."/>
            <person name="Magnuson J.K."/>
            <person name="Labbe J."/>
            <person name="Jacobson D."/>
            <person name="Doktycz M.J."/>
            <person name="Veneault-Fourrey C."/>
            <person name="Kuo A."/>
            <person name="Mondo S."/>
            <person name="Calhoun S."/>
            <person name="Riley R."/>
            <person name="Ohm R."/>
            <person name="LaButti K."/>
            <person name="Andreopoulos B."/>
            <person name="Pangilinan J."/>
            <person name="Nolan M."/>
            <person name="Tritt A."/>
            <person name="Clum A."/>
            <person name="Lipzen A."/>
            <person name="Daum C."/>
            <person name="Barry K."/>
            <person name="Grigoriev I.V."/>
            <person name="Vilgalys R."/>
        </authorList>
    </citation>
    <scope>NUCLEOTIDE SEQUENCE</scope>
    <source>
        <strain evidence="2">PMI_201</strain>
    </source>
</reference>
<dbReference type="GeneID" id="70252754"/>
<feature type="transmembrane region" description="Helical" evidence="1">
    <location>
        <begin position="83"/>
        <end position="103"/>
    </location>
</feature>
<dbReference type="Proteomes" id="UP001201262">
    <property type="component" value="Unassembled WGS sequence"/>
</dbReference>
<proteinExistence type="predicted"/>
<keyword evidence="3" id="KW-1185">Reference proteome</keyword>
<evidence type="ECO:0000256" key="1">
    <source>
        <dbReference type="SAM" id="Phobius"/>
    </source>
</evidence>
<organism evidence="2 3">
    <name type="scientific">Talaromyces proteolyticus</name>
    <dbReference type="NCBI Taxonomy" id="1131652"/>
    <lineage>
        <taxon>Eukaryota</taxon>
        <taxon>Fungi</taxon>
        <taxon>Dikarya</taxon>
        <taxon>Ascomycota</taxon>
        <taxon>Pezizomycotina</taxon>
        <taxon>Eurotiomycetes</taxon>
        <taxon>Eurotiomycetidae</taxon>
        <taxon>Eurotiales</taxon>
        <taxon>Trichocomaceae</taxon>
        <taxon>Talaromyces</taxon>
        <taxon>Talaromyces sect. Bacilispori</taxon>
    </lineage>
</organism>
<comment type="caution">
    <text evidence="2">The sequence shown here is derived from an EMBL/GenBank/DDBJ whole genome shotgun (WGS) entry which is preliminary data.</text>
</comment>
<keyword evidence="1" id="KW-1133">Transmembrane helix</keyword>